<dbReference type="InterPro" id="IPR036388">
    <property type="entry name" value="WH-like_DNA-bd_sf"/>
</dbReference>
<evidence type="ECO:0000256" key="2">
    <source>
        <dbReference type="ARBA" id="ARBA00022679"/>
    </source>
</evidence>
<feature type="domain" description="O-methyltransferase C-terminal" evidence="5">
    <location>
        <begin position="128"/>
        <end position="309"/>
    </location>
</feature>
<gene>
    <name evidence="7" type="ORF">H8D96_07720</name>
</gene>
<dbReference type="SUPFAM" id="SSF46785">
    <property type="entry name" value="Winged helix' DNA-binding domain"/>
    <property type="match status" value="1"/>
</dbReference>
<evidence type="ECO:0000313" key="7">
    <source>
        <dbReference type="EMBL" id="MBC8431794.1"/>
    </source>
</evidence>
<dbReference type="Proteomes" id="UP000605201">
    <property type="component" value="Unassembled WGS sequence"/>
</dbReference>
<dbReference type="Gene3D" id="1.10.10.10">
    <property type="entry name" value="Winged helix-like DNA-binding domain superfamily/Winged helix DNA-binding domain"/>
    <property type="match status" value="1"/>
</dbReference>
<dbReference type="PANTHER" id="PTHR43712">
    <property type="entry name" value="PUTATIVE (AFU_ORTHOLOGUE AFUA_4G14580)-RELATED"/>
    <property type="match status" value="1"/>
</dbReference>
<feature type="domain" description="O-methyltransferase dimerisation" evidence="6">
    <location>
        <begin position="13"/>
        <end position="88"/>
    </location>
</feature>
<dbReference type="EMBL" id="JACNIG010000176">
    <property type="protein sequence ID" value="MBC8431794.1"/>
    <property type="molecule type" value="Genomic_DNA"/>
</dbReference>
<dbReference type="GO" id="GO:0032259">
    <property type="term" value="P:methylation"/>
    <property type="evidence" value="ECO:0007669"/>
    <property type="project" value="UniProtKB-KW"/>
</dbReference>
<dbReference type="GO" id="GO:0008171">
    <property type="term" value="F:O-methyltransferase activity"/>
    <property type="evidence" value="ECO:0007669"/>
    <property type="project" value="InterPro"/>
</dbReference>
<comment type="caution">
    <text evidence="7">The sequence shown here is derived from an EMBL/GenBank/DDBJ whole genome shotgun (WGS) entry which is preliminary data.</text>
</comment>
<organism evidence="7 8">
    <name type="scientific">Candidatus Desulfatibia vada</name>
    <dbReference type="NCBI Taxonomy" id="2841696"/>
    <lineage>
        <taxon>Bacteria</taxon>
        <taxon>Pseudomonadati</taxon>
        <taxon>Thermodesulfobacteriota</taxon>
        <taxon>Desulfobacteria</taxon>
        <taxon>Desulfobacterales</taxon>
        <taxon>Desulfobacterales incertae sedis</taxon>
        <taxon>Candidatus Desulfatibia</taxon>
    </lineage>
</organism>
<keyword evidence="2" id="KW-0808">Transferase</keyword>
<dbReference type="InterPro" id="IPR012967">
    <property type="entry name" value="COMT_dimerisation"/>
</dbReference>
<evidence type="ECO:0000259" key="5">
    <source>
        <dbReference type="Pfam" id="PF00891"/>
    </source>
</evidence>
<dbReference type="CDD" id="cd02440">
    <property type="entry name" value="AdoMet_MTases"/>
    <property type="match status" value="1"/>
</dbReference>
<dbReference type="AlphaFoldDB" id="A0A8J6TK77"/>
<evidence type="ECO:0000259" key="6">
    <source>
        <dbReference type="Pfam" id="PF08100"/>
    </source>
</evidence>
<evidence type="ECO:0000256" key="3">
    <source>
        <dbReference type="ARBA" id="ARBA00022691"/>
    </source>
</evidence>
<dbReference type="PIRSF" id="PIRSF005739">
    <property type="entry name" value="O-mtase"/>
    <property type="match status" value="1"/>
</dbReference>
<dbReference type="PROSITE" id="PS51683">
    <property type="entry name" value="SAM_OMT_II"/>
    <property type="match status" value="1"/>
</dbReference>
<dbReference type="SUPFAM" id="SSF53335">
    <property type="entry name" value="S-adenosyl-L-methionine-dependent methyltransferases"/>
    <property type="match status" value="1"/>
</dbReference>
<dbReference type="Pfam" id="PF08100">
    <property type="entry name" value="Dimerisation"/>
    <property type="match status" value="1"/>
</dbReference>
<dbReference type="InterPro" id="IPR001077">
    <property type="entry name" value="COMT_C"/>
</dbReference>
<name>A0A8J6TK77_9BACT</name>
<dbReference type="InterPro" id="IPR036390">
    <property type="entry name" value="WH_DNA-bd_sf"/>
</dbReference>
<dbReference type="Gene3D" id="3.40.50.150">
    <property type="entry name" value="Vaccinia Virus protein VP39"/>
    <property type="match status" value="1"/>
</dbReference>
<keyword evidence="1 7" id="KW-0489">Methyltransferase</keyword>
<dbReference type="InterPro" id="IPR029063">
    <property type="entry name" value="SAM-dependent_MTases_sf"/>
</dbReference>
<feature type="active site" description="Proton acceptor" evidence="4">
    <location>
        <position position="238"/>
    </location>
</feature>
<protein>
    <submittedName>
        <fullName evidence="7">Methyltransferase</fullName>
    </submittedName>
</protein>
<proteinExistence type="predicted"/>
<evidence type="ECO:0000313" key="8">
    <source>
        <dbReference type="Proteomes" id="UP000605201"/>
    </source>
</evidence>
<accession>A0A8J6TK77</accession>
<evidence type="ECO:0000256" key="4">
    <source>
        <dbReference type="PIRSR" id="PIRSR005739-1"/>
    </source>
</evidence>
<evidence type="ECO:0000256" key="1">
    <source>
        <dbReference type="ARBA" id="ARBA00022603"/>
    </source>
</evidence>
<keyword evidence="3" id="KW-0949">S-adenosyl-L-methionine</keyword>
<dbReference type="Pfam" id="PF00891">
    <property type="entry name" value="Methyltransf_2"/>
    <property type="match status" value="1"/>
</dbReference>
<reference evidence="7 8" key="1">
    <citation type="submission" date="2020-08" db="EMBL/GenBank/DDBJ databases">
        <title>Bridging the membrane lipid divide: bacteria of the FCB group superphylum have the potential to synthesize archaeal ether lipids.</title>
        <authorList>
            <person name="Villanueva L."/>
            <person name="Von Meijenfeldt F.A.B."/>
            <person name="Westbye A.B."/>
            <person name="Yadav S."/>
            <person name="Hopmans E.C."/>
            <person name="Dutilh B.E."/>
            <person name="Sinninghe Damste J.S."/>
        </authorList>
    </citation>
    <scope>NUCLEOTIDE SEQUENCE [LARGE SCALE GENOMIC DNA]</scope>
    <source>
        <strain evidence="7">NIOZ-UU17</strain>
    </source>
</reference>
<dbReference type="InterPro" id="IPR016461">
    <property type="entry name" value="COMT-like"/>
</dbReference>
<dbReference type="PANTHER" id="PTHR43712:SF2">
    <property type="entry name" value="O-METHYLTRANSFERASE CICE"/>
    <property type="match status" value="1"/>
</dbReference>
<dbReference type="GO" id="GO:0046983">
    <property type="term" value="F:protein dimerization activity"/>
    <property type="evidence" value="ECO:0007669"/>
    <property type="project" value="InterPro"/>
</dbReference>
<sequence>MATQDLHPGHLLEISGRFWETCTLHAGVKLDVFTIIGDEQLACEDVAQQLNGDKRAVEMLLNALTAMNLLSKSSHRYANTPLSKSFLVKGSPRYVGHIIMHHHYLVDSWAQTDAAVLSGQPVRTRASDGDDQRRESFLMGMFNSAMNLAPVIVPLLDLGGRRHLLDLGGGPGTYAIQFCLHNPSLKATVYDLPTTRPFAEKTIAKFDLTDRIDFMDTDYLEEEIEGSYDVAWLSHILHAESPEDCRKIIDKAVSVLDPGGMILIHEFILDNTMDGPLFPALFSLNMLLGTPAGQSYSEKQLLDMLAEAGVGELRRIFFESPNDSSVIAGIVK</sequence>